<proteinExistence type="predicted"/>
<protein>
    <submittedName>
        <fullName evidence="1">Uncharacterized protein</fullName>
    </submittedName>
</protein>
<accession>A0A0A9AJ51</accession>
<reference evidence="1" key="2">
    <citation type="journal article" date="2015" name="Data Brief">
        <title>Shoot transcriptome of the giant reed, Arundo donax.</title>
        <authorList>
            <person name="Barrero R.A."/>
            <person name="Guerrero F.D."/>
            <person name="Moolhuijzen P."/>
            <person name="Goolsby J.A."/>
            <person name="Tidwell J."/>
            <person name="Bellgard S.E."/>
            <person name="Bellgard M.I."/>
        </authorList>
    </citation>
    <scope>NUCLEOTIDE SEQUENCE</scope>
    <source>
        <tissue evidence="1">Shoot tissue taken approximately 20 cm above the soil surface</tissue>
    </source>
</reference>
<name>A0A0A9AJ51_ARUDO</name>
<organism evidence="1">
    <name type="scientific">Arundo donax</name>
    <name type="common">Giant reed</name>
    <name type="synonym">Donax arundinaceus</name>
    <dbReference type="NCBI Taxonomy" id="35708"/>
    <lineage>
        <taxon>Eukaryota</taxon>
        <taxon>Viridiplantae</taxon>
        <taxon>Streptophyta</taxon>
        <taxon>Embryophyta</taxon>
        <taxon>Tracheophyta</taxon>
        <taxon>Spermatophyta</taxon>
        <taxon>Magnoliopsida</taxon>
        <taxon>Liliopsida</taxon>
        <taxon>Poales</taxon>
        <taxon>Poaceae</taxon>
        <taxon>PACMAD clade</taxon>
        <taxon>Arundinoideae</taxon>
        <taxon>Arundineae</taxon>
        <taxon>Arundo</taxon>
    </lineage>
</organism>
<reference evidence="1" key="1">
    <citation type="submission" date="2014-09" db="EMBL/GenBank/DDBJ databases">
        <authorList>
            <person name="Magalhaes I.L.F."/>
            <person name="Oliveira U."/>
            <person name="Santos F.R."/>
            <person name="Vidigal T.H.D.A."/>
            <person name="Brescovit A.D."/>
            <person name="Santos A.J."/>
        </authorList>
    </citation>
    <scope>NUCLEOTIDE SEQUENCE</scope>
    <source>
        <tissue evidence="1">Shoot tissue taken approximately 20 cm above the soil surface</tissue>
    </source>
</reference>
<dbReference type="EMBL" id="GBRH01246729">
    <property type="protein sequence ID" value="JAD51166.1"/>
    <property type="molecule type" value="Transcribed_RNA"/>
</dbReference>
<evidence type="ECO:0000313" key="1">
    <source>
        <dbReference type="EMBL" id="JAD51166.1"/>
    </source>
</evidence>
<sequence>MMIESVAELGSILEPIISCSNPSTSDWWPF</sequence>
<dbReference type="AlphaFoldDB" id="A0A0A9AJ51"/>